<protein>
    <recommendedName>
        <fullName evidence="5">Ankyrin</fullName>
    </recommendedName>
</protein>
<organism evidence="3 4">
    <name type="scientific">Cercophora newfieldiana</name>
    <dbReference type="NCBI Taxonomy" id="92897"/>
    <lineage>
        <taxon>Eukaryota</taxon>
        <taxon>Fungi</taxon>
        <taxon>Dikarya</taxon>
        <taxon>Ascomycota</taxon>
        <taxon>Pezizomycotina</taxon>
        <taxon>Sordariomycetes</taxon>
        <taxon>Sordariomycetidae</taxon>
        <taxon>Sordariales</taxon>
        <taxon>Lasiosphaeriaceae</taxon>
        <taxon>Cercophora</taxon>
    </lineage>
</organism>
<sequence length="491" mass="53787">MNPFDRLPPEIVEQAFECFVLSRDFARAMRLRLVSRLFRDYTDAAIFQLRLLSQFVGDPRGVHKLPPPHGGYRASWRDYVYSYLACQARRERFTRSHVGRVHRAAHALCEGDGDTNEAAIATCVRSLLRLAVGCRPDILLQGPDTLPLTTSECTDGDLQDDIDVAAIYLGRTAHVARLVASKDFALLGWPGKRVLRSSVFGEAIMAAADGARGNLEIIKLLLSHMPERYPSSSVKPVDCALGIILYRAARCGDQALFDFALDSMSHPSLSILDGALITPWPKNFERAAGLIAMRSKSRAPNPSAWLACSAAVGNVELVRYFLDRVRCPLSRPLLKAIEGRSDVVVQMLLDAGAQPIITCTSPRAGGGRPSLLRIAAWKCSVAIAKMLLDRGADPNEGTPPPIVVAVYKEHLAMFRLLQEYGARLDTPETGGCAMAVAKQHGLHSMVQVLIREGVSEDISGVKTRVWGRDELYRGLECKSTSRAQTNQDGNG</sequence>
<evidence type="ECO:0000313" key="3">
    <source>
        <dbReference type="EMBL" id="KAK0648248.1"/>
    </source>
</evidence>
<dbReference type="InterPro" id="IPR036770">
    <property type="entry name" value="Ankyrin_rpt-contain_sf"/>
</dbReference>
<dbReference type="AlphaFoldDB" id="A0AA40CSZ4"/>
<dbReference type="EMBL" id="JAULSV010000003">
    <property type="protein sequence ID" value="KAK0648248.1"/>
    <property type="molecule type" value="Genomic_DNA"/>
</dbReference>
<keyword evidence="1" id="KW-0677">Repeat</keyword>
<dbReference type="SUPFAM" id="SSF48403">
    <property type="entry name" value="Ankyrin repeat"/>
    <property type="match status" value="1"/>
</dbReference>
<dbReference type="SMART" id="SM00248">
    <property type="entry name" value="ANK"/>
    <property type="match status" value="4"/>
</dbReference>
<name>A0AA40CSZ4_9PEZI</name>
<dbReference type="PANTHER" id="PTHR24123:SF33">
    <property type="entry name" value="PROTEIN HOS4"/>
    <property type="match status" value="1"/>
</dbReference>
<comment type="caution">
    <text evidence="3">The sequence shown here is derived from an EMBL/GenBank/DDBJ whole genome shotgun (WGS) entry which is preliminary data.</text>
</comment>
<proteinExistence type="predicted"/>
<reference evidence="3" key="1">
    <citation type="submission" date="2023-06" db="EMBL/GenBank/DDBJ databases">
        <title>Genome-scale phylogeny and comparative genomics of the fungal order Sordariales.</title>
        <authorList>
            <consortium name="Lawrence Berkeley National Laboratory"/>
            <person name="Hensen N."/>
            <person name="Bonometti L."/>
            <person name="Westerberg I."/>
            <person name="Brannstrom I.O."/>
            <person name="Guillou S."/>
            <person name="Cros-Aarteil S."/>
            <person name="Calhoun S."/>
            <person name="Haridas S."/>
            <person name="Kuo A."/>
            <person name="Mondo S."/>
            <person name="Pangilinan J."/>
            <person name="Riley R."/>
            <person name="Labutti K."/>
            <person name="Andreopoulos B."/>
            <person name="Lipzen A."/>
            <person name="Chen C."/>
            <person name="Yanf M."/>
            <person name="Daum C."/>
            <person name="Ng V."/>
            <person name="Clum A."/>
            <person name="Steindorff A."/>
            <person name="Ohm R."/>
            <person name="Martin F."/>
            <person name="Silar P."/>
            <person name="Natvig D."/>
            <person name="Lalanne C."/>
            <person name="Gautier V."/>
            <person name="Ament-Velasquez S.L."/>
            <person name="Kruys A."/>
            <person name="Hutchinson M.I."/>
            <person name="Powell A.J."/>
            <person name="Barry K."/>
            <person name="Miller A.N."/>
            <person name="Grigoriev I.V."/>
            <person name="Debuchy R."/>
            <person name="Gladieux P."/>
            <person name="Thoren M.H."/>
            <person name="Johannesson H."/>
        </authorList>
    </citation>
    <scope>NUCLEOTIDE SEQUENCE</scope>
    <source>
        <strain evidence="3">SMH2532-1</strain>
    </source>
</reference>
<evidence type="ECO:0008006" key="5">
    <source>
        <dbReference type="Google" id="ProtNLM"/>
    </source>
</evidence>
<dbReference type="Proteomes" id="UP001174936">
    <property type="component" value="Unassembled WGS sequence"/>
</dbReference>
<accession>A0AA40CSZ4</accession>
<dbReference type="PANTHER" id="PTHR24123">
    <property type="entry name" value="ANKYRIN REPEAT-CONTAINING"/>
    <property type="match status" value="1"/>
</dbReference>
<dbReference type="Gene3D" id="1.25.40.20">
    <property type="entry name" value="Ankyrin repeat-containing domain"/>
    <property type="match status" value="1"/>
</dbReference>
<dbReference type="InterPro" id="IPR051165">
    <property type="entry name" value="Multifunctional_ANK_Repeat"/>
</dbReference>
<keyword evidence="4" id="KW-1185">Reference proteome</keyword>
<evidence type="ECO:0000256" key="1">
    <source>
        <dbReference type="ARBA" id="ARBA00022737"/>
    </source>
</evidence>
<gene>
    <name evidence="3" type="ORF">B0T16DRAFT_388517</name>
</gene>
<evidence type="ECO:0000256" key="2">
    <source>
        <dbReference type="ARBA" id="ARBA00023043"/>
    </source>
</evidence>
<evidence type="ECO:0000313" key="4">
    <source>
        <dbReference type="Proteomes" id="UP001174936"/>
    </source>
</evidence>
<keyword evidence="2" id="KW-0040">ANK repeat</keyword>
<dbReference type="InterPro" id="IPR002110">
    <property type="entry name" value="Ankyrin_rpt"/>
</dbReference>